<dbReference type="Proteomes" id="UP000001903">
    <property type="component" value="Plasmid pHTUR03"/>
</dbReference>
<keyword evidence="1" id="KW-0614">Plasmid</keyword>
<dbReference type="KEGG" id="htu:Htur_4957"/>
<proteinExistence type="predicted"/>
<organism evidence="1 2">
    <name type="scientific">Haloterrigena turkmenica (strain ATCC 51198 / DSM 5511 / JCM 9101 / NCIMB 13204 / VKM B-1734 / 4k)</name>
    <name type="common">Halococcus turkmenicus</name>
    <dbReference type="NCBI Taxonomy" id="543526"/>
    <lineage>
        <taxon>Archaea</taxon>
        <taxon>Methanobacteriati</taxon>
        <taxon>Methanobacteriota</taxon>
        <taxon>Stenosarchaea group</taxon>
        <taxon>Halobacteria</taxon>
        <taxon>Halobacteriales</taxon>
        <taxon>Natrialbaceae</taxon>
        <taxon>Haloterrigena</taxon>
    </lineage>
</organism>
<sequence length="77" mass="8456">MDDQHILGYLLWRAWSNFRSIDEDQLSEEDRERNADAVALLEDVSLLESGGRSESSGSSTAGRLASQAIASARPISF</sequence>
<dbReference type="AlphaFoldDB" id="D2S2U6"/>
<protein>
    <submittedName>
        <fullName evidence="1">Uncharacterized protein</fullName>
    </submittedName>
</protein>
<evidence type="ECO:0000313" key="1">
    <source>
        <dbReference type="EMBL" id="ADB63693.1"/>
    </source>
</evidence>
<evidence type="ECO:0000313" key="2">
    <source>
        <dbReference type="Proteomes" id="UP000001903"/>
    </source>
</evidence>
<dbReference type="InterPro" id="IPR058325">
    <property type="entry name" value="DUF8012"/>
</dbReference>
<accession>D2S2U6</accession>
<dbReference type="Pfam" id="PF26042">
    <property type="entry name" value="DUF8012"/>
    <property type="match status" value="1"/>
</dbReference>
<reference evidence="1 2" key="1">
    <citation type="journal article" date="2010" name="Stand. Genomic Sci.">
        <title>Complete genome sequence of Haloterrigena turkmenica type strain (4k).</title>
        <authorList>
            <person name="Saunders E."/>
            <person name="Tindall B.J."/>
            <person name="Fahnrich R."/>
            <person name="Lapidus A."/>
            <person name="Copeland A."/>
            <person name="Del Rio T.G."/>
            <person name="Lucas S."/>
            <person name="Chen F."/>
            <person name="Tice H."/>
            <person name="Cheng J.F."/>
            <person name="Han C."/>
            <person name="Detter J.C."/>
            <person name="Bruce D."/>
            <person name="Goodwin L."/>
            <person name="Chain P."/>
            <person name="Pitluck S."/>
            <person name="Pati A."/>
            <person name="Ivanova N."/>
            <person name="Mavromatis K."/>
            <person name="Chen A."/>
            <person name="Palaniappan K."/>
            <person name="Land M."/>
            <person name="Hauser L."/>
            <person name="Chang Y.J."/>
            <person name="Jeffries C.D."/>
            <person name="Brettin T."/>
            <person name="Rohde M."/>
            <person name="Goker M."/>
            <person name="Bristow J."/>
            <person name="Eisen J.A."/>
            <person name="Markowitz V."/>
            <person name="Hugenholtz P."/>
            <person name="Klenk H.P."/>
            <person name="Kyrpides N.C."/>
        </authorList>
    </citation>
    <scope>NUCLEOTIDE SEQUENCE [LARGE SCALE GENOMIC DNA]</scope>
    <source>
        <strain evidence="2">ATCC 51198 / DSM 5511 / JCM 9101 / NCIMB 13204 / VKM B-1734 / 4k</strain>
    </source>
</reference>
<dbReference type="HOGENOM" id="CLU_2629633_0_0_2"/>
<gene>
    <name evidence="1" type="ordered locus">Htur_4957</name>
</gene>
<name>D2S2U6_HALTV</name>
<dbReference type="EMBL" id="CP001863">
    <property type="protein sequence ID" value="ADB63693.1"/>
    <property type="molecule type" value="Genomic_DNA"/>
</dbReference>
<geneLocation type="plasmid" evidence="1 2">
    <name>pHTUR03</name>
</geneLocation>
<keyword evidence="2" id="KW-1185">Reference proteome</keyword>